<dbReference type="RefSeq" id="WP_185121053.1">
    <property type="nucleotide sequence ID" value="NZ_JACJVQ010000014.1"/>
</dbReference>
<dbReference type="PANTHER" id="PTHR12788">
    <property type="entry name" value="PROTEIN-TYROSINE SULFOTRANSFERASE 2"/>
    <property type="match status" value="1"/>
</dbReference>
<keyword evidence="4" id="KW-1185">Reference proteome</keyword>
<evidence type="ECO:0000313" key="4">
    <source>
        <dbReference type="Proteomes" id="UP000535838"/>
    </source>
</evidence>
<dbReference type="SUPFAM" id="SSF52540">
    <property type="entry name" value="P-loop containing nucleoside triphosphate hydrolases"/>
    <property type="match status" value="1"/>
</dbReference>
<dbReference type="InterPro" id="IPR026634">
    <property type="entry name" value="TPST-like"/>
</dbReference>
<dbReference type="InterPro" id="IPR027417">
    <property type="entry name" value="P-loop_NTPase"/>
</dbReference>
<evidence type="ECO:0000313" key="3">
    <source>
        <dbReference type="EMBL" id="MBB6635823.1"/>
    </source>
</evidence>
<dbReference type="GO" id="GO:0008476">
    <property type="term" value="F:protein-tyrosine sulfotransferase activity"/>
    <property type="evidence" value="ECO:0007669"/>
    <property type="project" value="InterPro"/>
</dbReference>
<dbReference type="AlphaFoldDB" id="A0A841SU25"/>
<dbReference type="EMBL" id="JACJVQ010000014">
    <property type="protein sequence ID" value="MBB6635823.1"/>
    <property type="molecule type" value="Genomic_DNA"/>
</dbReference>
<proteinExistence type="predicted"/>
<name>A0A841SU25_9BACL</name>
<feature type="coiled-coil region" evidence="2">
    <location>
        <begin position="372"/>
        <end position="399"/>
    </location>
</feature>
<dbReference type="Gene3D" id="3.40.50.300">
    <property type="entry name" value="P-loop containing nucleotide triphosphate hydrolases"/>
    <property type="match status" value="1"/>
</dbReference>
<evidence type="ECO:0000256" key="2">
    <source>
        <dbReference type="SAM" id="Coils"/>
    </source>
</evidence>
<reference evidence="3 4" key="1">
    <citation type="submission" date="2020-08" db="EMBL/GenBank/DDBJ databases">
        <title>Cohnella phylogeny.</title>
        <authorList>
            <person name="Dunlap C."/>
        </authorList>
    </citation>
    <scope>NUCLEOTIDE SEQUENCE [LARGE SCALE GENOMIC DNA]</scope>
    <source>
        <strain evidence="3 4">DSM 25241</strain>
    </source>
</reference>
<dbReference type="Proteomes" id="UP000535838">
    <property type="component" value="Unassembled WGS sequence"/>
</dbReference>
<dbReference type="Pfam" id="PF13469">
    <property type="entry name" value="Sulfotransfer_3"/>
    <property type="match status" value="1"/>
</dbReference>
<sequence>MVGADGNNLVLLLSTPRSGSSLATAMLQNHGKLFATQEMWFLMSLLELKSARKRPYGGGAILERFYNGVLPEEAFESACRSFALRVYNGLLGSGAAEMVIDKTPRYYGALEFLDGLFPRSRRIWLLRNPFAVLASYKKLGSARGGSSDLEAMLAGFAFDLKAADLTVGLLRYMRYFSREEEPLAYRLRYERLVADPRAELAEVCRFLGTEYEEGMEKYGDRMDSPKAGLYYSMGVGDPFVAEHSAPHEDSVHAWKELLTKREIAAYGRLLGARLFAELGYGEELEQAEKLAGIRFDPEPDGAWMALRAKQWMEATGFSWTENYRMRTELAASSEPAFAEFLESAESGEEERGLYRDRSNPADSETLQLRRTVQTLEQRLEKGLQEQKRLRSQLASMKRKADWLKAAIPFGSRLSRLASSYMAGSGGKK</sequence>
<accession>A0A841SU25</accession>
<evidence type="ECO:0000256" key="1">
    <source>
        <dbReference type="ARBA" id="ARBA00022679"/>
    </source>
</evidence>
<protein>
    <submittedName>
        <fullName evidence="3">Sulfotransferase</fullName>
    </submittedName>
</protein>
<gene>
    <name evidence="3" type="ORF">H7B67_17015</name>
</gene>
<comment type="caution">
    <text evidence="3">The sequence shown here is derived from an EMBL/GenBank/DDBJ whole genome shotgun (WGS) entry which is preliminary data.</text>
</comment>
<organism evidence="3 4">
    <name type="scientific">Cohnella thailandensis</name>
    <dbReference type="NCBI Taxonomy" id="557557"/>
    <lineage>
        <taxon>Bacteria</taxon>
        <taxon>Bacillati</taxon>
        <taxon>Bacillota</taxon>
        <taxon>Bacilli</taxon>
        <taxon>Bacillales</taxon>
        <taxon>Paenibacillaceae</taxon>
        <taxon>Cohnella</taxon>
    </lineage>
</organism>
<dbReference type="PANTHER" id="PTHR12788:SF10">
    <property type="entry name" value="PROTEIN-TYROSINE SULFOTRANSFERASE"/>
    <property type="match status" value="1"/>
</dbReference>
<keyword evidence="1 3" id="KW-0808">Transferase</keyword>
<keyword evidence="2" id="KW-0175">Coiled coil</keyword>